<feature type="compositionally biased region" description="Basic and acidic residues" evidence="1">
    <location>
        <begin position="165"/>
        <end position="178"/>
    </location>
</feature>
<accession>A0AA36H0Q9</accession>
<evidence type="ECO:0000313" key="2">
    <source>
        <dbReference type="EMBL" id="CAJ0601921.1"/>
    </source>
</evidence>
<dbReference type="Proteomes" id="UP001176961">
    <property type="component" value="Unassembled WGS sequence"/>
</dbReference>
<protein>
    <submittedName>
        <fullName evidence="2">Uncharacterized protein</fullName>
    </submittedName>
</protein>
<comment type="caution">
    <text evidence="2">The sequence shown here is derived from an EMBL/GenBank/DDBJ whole genome shotgun (WGS) entry which is preliminary data.</text>
</comment>
<feature type="region of interest" description="Disordered" evidence="1">
    <location>
        <begin position="246"/>
        <end position="265"/>
    </location>
</feature>
<organism evidence="2 3">
    <name type="scientific">Cylicocyclus nassatus</name>
    <name type="common">Nematode worm</name>
    <dbReference type="NCBI Taxonomy" id="53992"/>
    <lineage>
        <taxon>Eukaryota</taxon>
        <taxon>Metazoa</taxon>
        <taxon>Ecdysozoa</taxon>
        <taxon>Nematoda</taxon>
        <taxon>Chromadorea</taxon>
        <taxon>Rhabditida</taxon>
        <taxon>Rhabditina</taxon>
        <taxon>Rhabditomorpha</taxon>
        <taxon>Strongyloidea</taxon>
        <taxon>Strongylidae</taxon>
        <taxon>Cylicocyclus</taxon>
    </lineage>
</organism>
<proteinExistence type="predicted"/>
<evidence type="ECO:0000256" key="1">
    <source>
        <dbReference type="SAM" id="MobiDB-lite"/>
    </source>
</evidence>
<reference evidence="2" key="1">
    <citation type="submission" date="2023-07" db="EMBL/GenBank/DDBJ databases">
        <authorList>
            <consortium name="CYATHOMIX"/>
        </authorList>
    </citation>
    <scope>NUCLEOTIDE SEQUENCE</scope>
    <source>
        <strain evidence="2">N/A</strain>
    </source>
</reference>
<feature type="compositionally biased region" description="Basic and acidic residues" evidence="1">
    <location>
        <begin position="140"/>
        <end position="150"/>
    </location>
</feature>
<name>A0AA36H0Q9_CYLNA</name>
<gene>
    <name evidence="2" type="ORF">CYNAS_LOCUS13904</name>
</gene>
<keyword evidence="3" id="KW-1185">Reference proteome</keyword>
<evidence type="ECO:0000313" key="3">
    <source>
        <dbReference type="Proteomes" id="UP001176961"/>
    </source>
</evidence>
<dbReference type="AlphaFoldDB" id="A0AA36H0Q9"/>
<feature type="region of interest" description="Disordered" evidence="1">
    <location>
        <begin position="140"/>
        <end position="183"/>
    </location>
</feature>
<dbReference type="EMBL" id="CATQJL010000305">
    <property type="protein sequence ID" value="CAJ0601921.1"/>
    <property type="molecule type" value="Genomic_DNA"/>
</dbReference>
<sequence length="283" mass="32751">MLDSPARIFRCPICVKNHIKAQPEDLTLLVEHIAKHLQFFLYECRRCQMRFATPFLANFHIKEGKCNRHSRDLDRNDEGQILRHVSLNDVDFKAFCDLQNEITKCIKEMASSHANTIVSNEASKIKRKLLESVKKDMMKEIPKTVTRDKTYSPPRFESPASPKPETSRKRSRDTDHDVAGQFELPEFADRPLPTNFNGKISMDRLIELFGSEPARRNPRAVPLYIPPLRRKLNDGTFTTPSVHHSFTSFEQRNSTKKSEKQPMPTKLPSLAEILAYWKDRKSS</sequence>